<gene>
    <name evidence="12" type="ORF">GCM10023183_29630</name>
</gene>
<evidence type="ECO:0000313" key="12">
    <source>
        <dbReference type="EMBL" id="GAA4311090.1"/>
    </source>
</evidence>
<sequence>MDRVKLGILREGKIPYDKRVPLSPKKCLAVLAEFPDAQLVVQPSPFRCFKDQEYTDLGIPLREDLSNCDVLFGVKEVPVDQLIPNKTYFFFSHTIKKQPHNQKLLHAVLEKGITLIDYELITNDKGEREVAFGRWAGIVGAYNGLLTYGKKWNLFDLKPAHQCIDMMDMEEEFFKVKFLPNIKIAVTGGGRVAQGAIEVLQRMGLREVTVKEYLHEEFAEPVFVQLRSSDYHAKPGADAWDSQDFYQNPHLYQSTFSKFAKVTDLLMVCAYWNPAAPVLFTEEDMREPDFKINTIADISCDVNGAVPCTKRVTTIPEPAFDYNPWSKEEEPAYTSTKNITVMAVDNLPCELPRNASVDFGRQLLAHVMPALMNGDPKGVLARATIAKDGVLTEKYQYLQDYAMGREAVN</sequence>
<dbReference type="InterPro" id="IPR036291">
    <property type="entry name" value="NAD(P)-bd_dom_sf"/>
</dbReference>
<evidence type="ECO:0000313" key="13">
    <source>
        <dbReference type="Proteomes" id="UP001501844"/>
    </source>
</evidence>
<dbReference type="PANTHER" id="PTHR11133:SF22">
    <property type="entry name" value="ALPHA-AMINOADIPIC SEMIALDEHYDE SYNTHASE, MITOCHONDRIAL"/>
    <property type="match status" value="1"/>
</dbReference>
<dbReference type="PIRSF" id="PIRSF018250">
    <property type="entry name" value="Saccharopine_DH_Lys"/>
    <property type="match status" value="1"/>
</dbReference>
<comment type="catalytic activity">
    <reaction evidence="9">
        <text>L-saccharopine + NAD(+) + H2O = L-lysine + 2-oxoglutarate + NADH + H(+)</text>
        <dbReference type="Rhea" id="RHEA:12440"/>
        <dbReference type="ChEBI" id="CHEBI:15377"/>
        <dbReference type="ChEBI" id="CHEBI:15378"/>
        <dbReference type="ChEBI" id="CHEBI:16810"/>
        <dbReference type="ChEBI" id="CHEBI:32551"/>
        <dbReference type="ChEBI" id="CHEBI:57540"/>
        <dbReference type="ChEBI" id="CHEBI:57945"/>
        <dbReference type="ChEBI" id="CHEBI:57951"/>
        <dbReference type="EC" id="1.5.1.7"/>
    </reaction>
</comment>
<feature type="domain" description="Alanine dehydrogenase/pyridine nucleotide transhydrogenase NAD(H)-binding" evidence="10">
    <location>
        <begin position="167"/>
        <end position="343"/>
    </location>
</feature>
<evidence type="ECO:0000256" key="6">
    <source>
        <dbReference type="ARBA" id="ARBA00023002"/>
    </source>
</evidence>
<dbReference type="InterPro" id="IPR007698">
    <property type="entry name" value="AlaDH/PNT_NAD(H)-bd"/>
</dbReference>
<dbReference type="InterPro" id="IPR051168">
    <property type="entry name" value="AASS"/>
</dbReference>
<dbReference type="Proteomes" id="UP001501844">
    <property type="component" value="Unassembled WGS sequence"/>
</dbReference>
<dbReference type="Pfam" id="PF05222">
    <property type="entry name" value="AlaDh_PNT_N"/>
    <property type="match status" value="1"/>
</dbReference>
<dbReference type="SMART" id="SM01003">
    <property type="entry name" value="AlaDh_PNT_N"/>
    <property type="match status" value="1"/>
</dbReference>
<comment type="subunit">
    <text evidence="2">Monomer.</text>
</comment>
<keyword evidence="5" id="KW-0028">Amino-acid biosynthesis</keyword>
<evidence type="ECO:0000256" key="5">
    <source>
        <dbReference type="ARBA" id="ARBA00022605"/>
    </source>
</evidence>
<dbReference type="EC" id="1.5.1.7" evidence="3"/>
<dbReference type="EMBL" id="BAABGX010000002">
    <property type="protein sequence ID" value="GAA4311090.1"/>
    <property type="molecule type" value="Genomic_DNA"/>
</dbReference>
<reference evidence="13" key="1">
    <citation type="journal article" date="2019" name="Int. J. Syst. Evol. Microbiol.">
        <title>The Global Catalogue of Microorganisms (GCM) 10K type strain sequencing project: providing services to taxonomists for standard genome sequencing and annotation.</title>
        <authorList>
            <consortium name="The Broad Institute Genomics Platform"/>
            <consortium name="The Broad Institute Genome Sequencing Center for Infectious Disease"/>
            <person name="Wu L."/>
            <person name="Ma J."/>
        </authorList>
    </citation>
    <scope>NUCLEOTIDE SEQUENCE [LARGE SCALE GENOMIC DNA]</scope>
    <source>
        <strain evidence="13">JCM 17917</strain>
    </source>
</reference>
<dbReference type="PANTHER" id="PTHR11133">
    <property type="entry name" value="SACCHAROPINE DEHYDROGENASE"/>
    <property type="match status" value="1"/>
</dbReference>
<evidence type="ECO:0000256" key="9">
    <source>
        <dbReference type="ARBA" id="ARBA00047860"/>
    </source>
</evidence>
<dbReference type="RefSeq" id="WP_345167742.1">
    <property type="nucleotide sequence ID" value="NZ_BAABGX010000002.1"/>
</dbReference>
<evidence type="ECO:0000256" key="8">
    <source>
        <dbReference type="ARBA" id="ARBA00033228"/>
    </source>
</evidence>
<dbReference type="Pfam" id="PF01262">
    <property type="entry name" value="AlaDh_PNT_C"/>
    <property type="match status" value="1"/>
</dbReference>
<comment type="pathway">
    <text evidence="1">Amino-acid biosynthesis; L-lysine biosynthesis via AAA pathway; L-lysine from L-alpha-aminoadipate (fungal route): step 3/3.</text>
</comment>
<dbReference type="Gene3D" id="3.40.50.720">
    <property type="entry name" value="NAD(P)-binding Rossmann-like Domain"/>
    <property type="match status" value="2"/>
</dbReference>
<dbReference type="SUPFAM" id="SSF51735">
    <property type="entry name" value="NAD(P)-binding Rossmann-fold domains"/>
    <property type="match status" value="1"/>
</dbReference>
<comment type="caution">
    <text evidence="12">The sequence shown here is derived from an EMBL/GenBank/DDBJ whole genome shotgun (WGS) entry which is preliminary data.</text>
</comment>
<evidence type="ECO:0000259" key="11">
    <source>
        <dbReference type="SMART" id="SM01003"/>
    </source>
</evidence>
<dbReference type="CDD" id="cd05199">
    <property type="entry name" value="SDH_like"/>
    <property type="match status" value="1"/>
</dbReference>
<accession>A0ABP8FU96</accession>
<keyword evidence="7" id="KW-1015">Disulfide bond</keyword>
<feature type="domain" description="Alanine dehydrogenase/pyridine nucleotide transhydrogenase N-terminal" evidence="11">
    <location>
        <begin position="7"/>
        <end position="139"/>
    </location>
</feature>
<evidence type="ECO:0000256" key="3">
    <source>
        <dbReference type="ARBA" id="ARBA00012847"/>
    </source>
</evidence>
<protein>
    <recommendedName>
        <fullName evidence="4">Saccharopine dehydrogenase [NAD(+), L-lysine-forming]</fullName>
        <ecNumber evidence="3">1.5.1.7</ecNumber>
    </recommendedName>
    <alternativeName>
        <fullName evidence="8">Lysine--2-oxoglutarate reductase</fullName>
    </alternativeName>
</protein>
<evidence type="ECO:0000256" key="1">
    <source>
        <dbReference type="ARBA" id="ARBA00004884"/>
    </source>
</evidence>
<dbReference type="InterPro" id="IPR027281">
    <property type="entry name" value="Lys1"/>
</dbReference>
<evidence type="ECO:0000259" key="10">
    <source>
        <dbReference type="SMART" id="SM01002"/>
    </source>
</evidence>
<keyword evidence="6" id="KW-0560">Oxidoreductase</keyword>
<evidence type="ECO:0000256" key="4">
    <source>
        <dbReference type="ARBA" id="ARBA00021221"/>
    </source>
</evidence>
<dbReference type="SUPFAM" id="SSF52283">
    <property type="entry name" value="Formate/glycerate dehydrogenase catalytic domain-like"/>
    <property type="match status" value="1"/>
</dbReference>
<name>A0ABP8FU96_9BACT</name>
<evidence type="ECO:0000256" key="2">
    <source>
        <dbReference type="ARBA" id="ARBA00011245"/>
    </source>
</evidence>
<evidence type="ECO:0000256" key="7">
    <source>
        <dbReference type="ARBA" id="ARBA00023157"/>
    </source>
</evidence>
<keyword evidence="13" id="KW-1185">Reference proteome</keyword>
<proteinExistence type="predicted"/>
<dbReference type="InterPro" id="IPR007886">
    <property type="entry name" value="AlaDH/PNT_N"/>
</dbReference>
<dbReference type="SMART" id="SM01002">
    <property type="entry name" value="AlaDh_PNT_C"/>
    <property type="match status" value="1"/>
</dbReference>
<organism evidence="12 13">
    <name type="scientific">Nibribacter koreensis</name>
    <dbReference type="NCBI Taxonomy" id="1084519"/>
    <lineage>
        <taxon>Bacteria</taxon>
        <taxon>Pseudomonadati</taxon>
        <taxon>Bacteroidota</taxon>
        <taxon>Cytophagia</taxon>
        <taxon>Cytophagales</taxon>
        <taxon>Hymenobacteraceae</taxon>
        <taxon>Nibribacter</taxon>
    </lineage>
</organism>